<evidence type="ECO:0000313" key="2">
    <source>
        <dbReference type="Proteomes" id="UP000254101"/>
    </source>
</evidence>
<dbReference type="Proteomes" id="UP000254101">
    <property type="component" value="Unassembled WGS sequence"/>
</dbReference>
<reference evidence="1 2" key="1">
    <citation type="submission" date="2018-07" db="EMBL/GenBank/DDBJ databases">
        <title>Erythrobacter nanhaiensis sp. nov., a novel member of the genus Erythrobacter isolated from the South China Sea.</title>
        <authorList>
            <person name="Chen X."/>
            <person name="Liu J."/>
        </authorList>
    </citation>
    <scope>NUCLEOTIDE SEQUENCE [LARGE SCALE GENOMIC DNA]</scope>
    <source>
        <strain evidence="1 2">S-5</strain>
    </source>
</reference>
<dbReference type="InterPro" id="IPR032676">
    <property type="entry name" value="YkuD_2"/>
</dbReference>
<dbReference type="Pfam" id="PF13645">
    <property type="entry name" value="YkuD_2"/>
    <property type="match status" value="1"/>
</dbReference>
<comment type="caution">
    <text evidence="1">The sequence shown here is derived from an EMBL/GenBank/DDBJ whole genome shotgun (WGS) entry which is preliminary data.</text>
</comment>
<dbReference type="EMBL" id="QRBB01000001">
    <property type="protein sequence ID" value="RDS78476.1"/>
    <property type="molecule type" value="Genomic_DNA"/>
</dbReference>
<evidence type="ECO:0000313" key="1">
    <source>
        <dbReference type="EMBL" id="RDS78476.1"/>
    </source>
</evidence>
<dbReference type="OrthoDB" id="9815195at2"/>
<keyword evidence="2" id="KW-1185">Reference proteome</keyword>
<dbReference type="PANTHER" id="PTHR38477">
    <property type="entry name" value="HYPOTHETICAL EXPORTED PROTEIN"/>
    <property type="match status" value="1"/>
</dbReference>
<dbReference type="AlphaFoldDB" id="A0A395LN41"/>
<name>A0A395LN41_9SPHN</name>
<protein>
    <submittedName>
        <fullName evidence="1">Twin-arginine translocation pathway signal</fullName>
    </submittedName>
</protein>
<accession>A0A395LN41</accession>
<sequence>MKRRELIKTGLGTGIALGAAASLPSRVFAQPMAGNPRDRELFAIAKRELDKAGDVIWRKDIVGIADFGLHSAERRFHFVNLDRQEVKSFHVSHGTGSDPEHDGWLNTFSNVEGSNATSRGAYVTWEWYTGQFGTSVRLGGLDPTNNHALQRYIVMHRATYAEPSHVERWGRLGRSNGCFALGEEQFKIALLNLSGGRLLYAEALGLKEDGTQAYPPQAIVGEPENGYHILRQPQQGTFEQTNPGVY</sequence>
<gene>
    <name evidence="1" type="ORF">DL238_01160</name>
</gene>
<proteinExistence type="predicted"/>
<dbReference type="PANTHER" id="PTHR38477:SF1">
    <property type="entry name" value="MUREIN L,D-TRANSPEPTIDASE CATALYTIC DOMAIN FAMILY PROTEIN"/>
    <property type="match status" value="1"/>
</dbReference>
<dbReference type="RefSeq" id="WP_115490587.1">
    <property type="nucleotide sequence ID" value="NZ_JACHWW010000001.1"/>
</dbReference>
<organism evidence="1 2">
    <name type="scientific">Alteriqipengyuania lutimaris</name>
    <dbReference type="NCBI Taxonomy" id="1538146"/>
    <lineage>
        <taxon>Bacteria</taxon>
        <taxon>Pseudomonadati</taxon>
        <taxon>Pseudomonadota</taxon>
        <taxon>Alphaproteobacteria</taxon>
        <taxon>Sphingomonadales</taxon>
        <taxon>Erythrobacteraceae</taxon>
        <taxon>Alteriqipengyuania</taxon>
    </lineage>
</organism>